<sequence length="230" mass="25477">MAPLLAAGGLRRAFGDNSTVGPFTRCRWTAQSFRRQQHALRKGTLSYRCRHEEVGGGPWDNIGHQSRATVAIPRLLRIAGSAIQSGLPYDPGLRAQNPGGASPGFSGLRGVQYNPDYLTTRDCEHRTRVEQLSRSHGPSRREQRGQSHSYPHRERPSKSDSYSRQGTISIHRPIAVGVPHRSLLAPNLFFVCIPYLSKSPGVEFKIIFAVSWDEVGLPTDLAAAHPEFCR</sequence>
<keyword evidence="3" id="KW-1185">Reference proteome</keyword>
<dbReference type="AlphaFoldDB" id="A0AAW1L3E8"/>
<evidence type="ECO:0000313" key="2">
    <source>
        <dbReference type="EMBL" id="KAK9727588.1"/>
    </source>
</evidence>
<comment type="caution">
    <text evidence="2">The sequence shown here is derived from an EMBL/GenBank/DDBJ whole genome shotgun (WGS) entry which is preliminary data.</text>
</comment>
<feature type="region of interest" description="Disordered" evidence="1">
    <location>
        <begin position="89"/>
        <end position="108"/>
    </location>
</feature>
<proteinExistence type="predicted"/>
<dbReference type="Proteomes" id="UP001458880">
    <property type="component" value="Unassembled WGS sequence"/>
</dbReference>
<feature type="compositionally biased region" description="Basic and acidic residues" evidence="1">
    <location>
        <begin position="124"/>
        <end position="158"/>
    </location>
</feature>
<feature type="region of interest" description="Disordered" evidence="1">
    <location>
        <begin position="124"/>
        <end position="165"/>
    </location>
</feature>
<gene>
    <name evidence="2" type="ORF">QE152_g19078</name>
</gene>
<name>A0AAW1L3E8_POPJA</name>
<evidence type="ECO:0000313" key="3">
    <source>
        <dbReference type="Proteomes" id="UP001458880"/>
    </source>
</evidence>
<evidence type="ECO:0000256" key="1">
    <source>
        <dbReference type="SAM" id="MobiDB-lite"/>
    </source>
</evidence>
<dbReference type="EMBL" id="JASPKY010000177">
    <property type="protein sequence ID" value="KAK9727588.1"/>
    <property type="molecule type" value="Genomic_DNA"/>
</dbReference>
<organism evidence="2 3">
    <name type="scientific">Popillia japonica</name>
    <name type="common">Japanese beetle</name>
    <dbReference type="NCBI Taxonomy" id="7064"/>
    <lineage>
        <taxon>Eukaryota</taxon>
        <taxon>Metazoa</taxon>
        <taxon>Ecdysozoa</taxon>
        <taxon>Arthropoda</taxon>
        <taxon>Hexapoda</taxon>
        <taxon>Insecta</taxon>
        <taxon>Pterygota</taxon>
        <taxon>Neoptera</taxon>
        <taxon>Endopterygota</taxon>
        <taxon>Coleoptera</taxon>
        <taxon>Polyphaga</taxon>
        <taxon>Scarabaeiformia</taxon>
        <taxon>Scarabaeidae</taxon>
        <taxon>Rutelinae</taxon>
        <taxon>Popillia</taxon>
    </lineage>
</organism>
<reference evidence="2 3" key="1">
    <citation type="journal article" date="2024" name="BMC Genomics">
        <title>De novo assembly and annotation of Popillia japonica's genome with initial clues to its potential as an invasive pest.</title>
        <authorList>
            <person name="Cucini C."/>
            <person name="Boschi S."/>
            <person name="Funari R."/>
            <person name="Cardaioli E."/>
            <person name="Iannotti N."/>
            <person name="Marturano G."/>
            <person name="Paoli F."/>
            <person name="Bruttini M."/>
            <person name="Carapelli A."/>
            <person name="Frati F."/>
            <person name="Nardi F."/>
        </authorList>
    </citation>
    <scope>NUCLEOTIDE SEQUENCE [LARGE SCALE GENOMIC DNA]</scope>
    <source>
        <strain evidence="2">DMR45628</strain>
    </source>
</reference>
<accession>A0AAW1L3E8</accession>
<protein>
    <submittedName>
        <fullName evidence="2">Uncharacterized protein</fullName>
    </submittedName>
</protein>